<evidence type="ECO:0000256" key="2">
    <source>
        <dbReference type="ARBA" id="ARBA00004305"/>
    </source>
</evidence>
<feature type="domain" description="Manganese/iron superoxide dismutase C-terminal" evidence="13">
    <location>
        <begin position="118"/>
        <end position="219"/>
    </location>
</feature>
<evidence type="ECO:0000256" key="3">
    <source>
        <dbReference type="ARBA" id="ARBA00008714"/>
    </source>
</evidence>
<dbReference type="FunFam" id="1.10.287.990:FF:000001">
    <property type="entry name" value="Superoxide dismutase"/>
    <property type="match status" value="1"/>
</dbReference>
<evidence type="ECO:0000256" key="8">
    <source>
        <dbReference type="ARBA" id="ARBA00023211"/>
    </source>
</evidence>
<dbReference type="Pfam" id="PF02777">
    <property type="entry name" value="Sod_Fe_C"/>
    <property type="match status" value="1"/>
</dbReference>
<comment type="similarity">
    <text evidence="3 11">Belongs to the iron/manganese superoxide dismutase family.</text>
</comment>
<dbReference type="Gene3D" id="1.10.287.990">
    <property type="entry name" value="Fe,Mn superoxide dismutase (SOD) domain"/>
    <property type="match status" value="1"/>
</dbReference>
<dbReference type="GO" id="GO:0005759">
    <property type="term" value="C:mitochondrial matrix"/>
    <property type="evidence" value="ECO:0007669"/>
    <property type="project" value="UniProtKB-SubCell"/>
</dbReference>
<reference evidence="14" key="2">
    <citation type="submission" date="2025-08" db="UniProtKB">
        <authorList>
            <consortium name="Ensembl"/>
        </authorList>
    </citation>
    <scope>IDENTIFICATION</scope>
</reference>
<dbReference type="InterPro" id="IPR019831">
    <property type="entry name" value="Mn/Fe_SOD_N"/>
</dbReference>
<dbReference type="Pfam" id="PF00081">
    <property type="entry name" value="Sod_Fe_N"/>
    <property type="match status" value="1"/>
</dbReference>
<feature type="binding site" evidence="10">
    <location>
        <position position="102"/>
    </location>
    <ligand>
        <name>Mn(2+)</name>
        <dbReference type="ChEBI" id="CHEBI:29035"/>
    </ligand>
</feature>
<comment type="function">
    <text evidence="1">Destroys superoxide anion radicals which are normally produced within the cells and which are toxic to biological systems.</text>
</comment>
<keyword evidence="7" id="KW-0944">Nitration</keyword>
<dbReference type="EC" id="1.15.1.1" evidence="11"/>
<dbReference type="InParanoid" id="A0A672GRB4"/>
<keyword evidence="6 11" id="KW-0560">Oxidoreductase</keyword>
<dbReference type="SUPFAM" id="SSF54719">
    <property type="entry name" value="Fe,Mn superoxide dismutase (SOD), C-terminal domain"/>
    <property type="match status" value="1"/>
</dbReference>
<dbReference type="InterPro" id="IPR036324">
    <property type="entry name" value="Mn/Fe_SOD_N_sf"/>
</dbReference>
<dbReference type="Proteomes" id="UP000472267">
    <property type="component" value="Chromosome 17"/>
</dbReference>
<comment type="subcellular location">
    <subcellularLocation>
        <location evidence="2">Mitochondrion matrix</location>
    </subcellularLocation>
</comment>
<evidence type="ECO:0000256" key="7">
    <source>
        <dbReference type="ARBA" id="ARBA00023074"/>
    </source>
</evidence>
<dbReference type="InterPro" id="IPR001189">
    <property type="entry name" value="Mn/Fe_SOD"/>
</dbReference>
<protein>
    <recommendedName>
        <fullName evidence="11">Superoxide dismutase</fullName>
        <ecNumber evidence="11">1.15.1.1</ecNumber>
    </recommendedName>
</protein>
<evidence type="ECO:0000256" key="5">
    <source>
        <dbReference type="ARBA" id="ARBA00022723"/>
    </source>
</evidence>
<feature type="domain" description="Manganese/iron superoxide dismutase N-terminal" evidence="12">
    <location>
        <begin position="29"/>
        <end position="110"/>
    </location>
</feature>
<evidence type="ECO:0000313" key="15">
    <source>
        <dbReference type="Proteomes" id="UP000472267"/>
    </source>
</evidence>
<dbReference type="Gene3D" id="3.55.40.20">
    <property type="entry name" value="Iron/manganese superoxide dismutase, C-terminal domain"/>
    <property type="match status" value="1"/>
</dbReference>
<evidence type="ECO:0000256" key="11">
    <source>
        <dbReference type="RuleBase" id="RU000414"/>
    </source>
</evidence>
<dbReference type="OMA" id="DHHGNVG"/>
<keyword evidence="5 10" id="KW-0479">Metal-binding</keyword>
<comment type="subunit">
    <text evidence="4">Homotetramer.</text>
</comment>
<reference evidence="14" key="3">
    <citation type="submission" date="2025-09" db="UniProtKB">
        <authorList>
            <consortium name="Ensembl"/>
        </authorList>
    </citation>
    <scope>IDENTIFICATION</scope>
</reference>
<dbReference type="InterPro" id="IPR050265">
    <property type="entry name" value="Fe/Mn_Superoxide_Dismutase"/>
</dbReference>
<dbReference type="PANTHER" id="PTHR11404">
    <property type="entry name" value="SUPEROXIDE DISMUTASE 2"/>
    <property type="match status" value="1"/>
</dbReference>
<evidence type="ECO:0000256" key="1">
    <source>
        <dbReference type="ARBA" id="ARBA00002170"/>
    </source>
</evidence>
<evidence type="ECO:0000259" key="12">
    <source>
        <dbReference type="Pfam" id="PF00081"/>
    </source>
</evidence>
<comment type="catalytic activity">
    <reaction evidence="9 11">
        <text>2 superoxide + 2 H(+) = H2O2 + O2</text>
        <dbReference type="Rhea" id="RHEA:20696"/>
        <dbReference type="ChEBI" id="CHEBI:15378"/>
        <dbReference type="ChEBI" id="CHEBI:15379"/>
        <dbReference type="ChEBI" id="CHEBI:16240"/>
        <dbReference type="ChEBI" id="CHEBI:18421"/>
        <dbReference type="EC" id="1.15.1.1"/>
    </reaction>
</comment>
<feature type="binding site" evidence="10">
    <location>
        <position position="187"/>
    </location>
    <ligand>
        <name>Mn(2+)</name>
        <dbReference type="ChEBI" id="CHEBI:29035"/>
    </ligand>
</feature>
<reference evidence="14" key="1">
    <citation type="submission" date="2019-06" db="EMBL/GenBank/DDBJ databases">
        <authorList>
            <consortium name="Wellcome Sanger Institute Data Sharing"/>
        </authorList>
    </citation>
    <scope>NUCLEOTIDE SEQUENCE [LARGE SCALE GENOMIC DNA]</scope>
</reference>
<feature type="binding site" evidence="10">
    <location>
        <position position="191"/>
    </location>
    <ligand>
        <name>Mn(2+)</name>
        <dbReference type="ChEBI" id="CHEBI:29035"/>
    </ligand>
</feature>
<name>A0A672GRB4_SALFA</name>
<evidence type="ECO:0000256" key="4">
    <source>
        <dbReference type="ARBA" id="ARBA00011881"/>
    </source>
</evidence>
<organism evidence="14 15">
    <name type="scientific">Salarias fasciatus</name>
    <name type="common">Jewelled blenny</name>
    <name type="synonym">Blennius fasciatus</name>
    <dbReference type="NCBI Taxonomy" id="181472"/>
    <lineage>
        <taxon>Eukaryota</taxon>
        <taxon>Metazoa</taxon>
        <taxon>Chordata</taxon>
        <taxon>Craniata</taxon>
        <taxon>Vertebrata</taxon>
        <taxon>Euteleostomi</taxon>
        <taxon>Actinopterygii</taxon>
        <taxon>Neopterygii</taxon>
        <taxon>Teleostei</taxon>
        <taxon>Neoteleostei</taxon>
        <taxon>Acanthomorphata</taxon>
        <taxon>Ovalentaria</taxon>
        <taxon>Blenniimorphae</taxon>
        <taxon>Blenniiformes</taxon>
        <taxon>Blennioidei</taxon>
        <taxon>Blenniidae</taxon>
        <taxon>Salariinae</taxon>
        <taxon>Salarias</taxon>
    </lineage>
</organism>
<dbReference type="AlphaFoldDB" id="A0A672GRB4"/>
<accession>A0A672GRB4</accession>
<dbReference type="PANTHER" id="PTHR11404:SF6">
    <property type="entry name" value="SUPEROXIDE DISMUTASE [MN], MITOCHONDRIAL"/>
    <property type="match status" value="1"/>
</dbReference>
<feature type="binding site" evidence="10">
    <location>
        <position position="54"/>
    </location>
    <ligand>
        <name>Mn(2+)</name>
        <dbReference type="ChEBI" id="CHEBI:29035"/>
    </ligand>
</feature>
<evidence type="ECO:0000256" key="10">
    <source>
        <dbReference type="PIRSR" id="PIRSR000349-1"/>
    </source>
</evidence>
<evidence type="ECO:0000259" key="13">
    <source>
        <dbReference type="Pfam" id="PF02777"/>
    </source>
</evidence>
<keyword evidence="15" id="KW-1185">Reference proteome</keyword>
<dbReference type="SUPFAM" id="SSF46609">
    <property type="entry name" value="Fe,Mn superoxide dismutase (SOD), N-terminal domain"/>
    <property type="match status" value="1"/>
</dbReference>
<sequence length="230" mass="26020">MNVLSRVGQTLMRTASQAVRPAAAAPRQKHTLPDLPYDYGALEPHISADIMRLHHGVHHAAHVKNLNKTMEKFEKAVDMGDMRAQEILQPDLIYHGGGHFNHSLFWNNLSPNGGGEPEGVLMDCIQRNFGSFKNMKQEMSAAAMSVQGSGWSWLGYNRLRRNLEIDTSPNEYLLQGTTGLIPLLGFDVWEHAYHRQYGDKRSDYVKALWNVINWDEVSKQFKGAETSKFT</sequence>
<keyword evidence="8" id="KW-0464">Manganese</keyword>
<comment type="function">
    <text evidence="11">Destroys radicals which are normally produced within the cells and which are toxic to biological systems.</text>
</comment>
<evidence type="ECO:0000256" key="9">
    <source>
        <dbReference type="ARBA" id="ARBA00049204"/>
    </source>
</evidence>
<dbReference type="PRINTS" id="PR01703">
    <property type="entry name" value="MNSODISMTASE"/>
</dbReference>
<dbReference type="PIRSF" id="PIRSF000349">
    <property type="entry name" value="SODismutase"/>
    <property type="match status" value="1"/>
</dbReference>
<dbReference type="GO" id="GO:0030145">
    <property type="term" value="F:manganese ion binding"/>
    <property type="evidence" value="ECO:0007669"/>
    <property type="project" value="TreeGrafter"/>
</dbReference>
<evidence type="ECO:0000256" key="6">
    <source>
        <dbReference type="ARBA" id="ARBA00023002"/>
    </source>
</evidence>
<dbReference type="FunFam" id="3.55.40.20:FF:000004">
    <property type="entry name" value="Superoxide dismutase [Fe]"/>
    <property type="match status" value="1"/>
</dbReference>
<dbReference type="Ensembl" id="ENSSFAT00005014532.1">
    <property type="protein sequence ID" value="ENSSFAP00005013944.1"/>
    <property type="gene ID" value="ENSSFAG00005007557.1"/>
</dbReference>
<dbReference type="InterPro" id="IPR019832">
    <property type="entry name" value="Mn/Fe_SOD_C"/>
</dbReference>
<evidence type="ECO:0000313" key="14">
    <source>
        <dbReference type="Ensembl" id="ENSSFAP00005013944.1"/>
    </source>
</evidence>
<dbReference type="InterPro" id="IPR036314">
    <property type="entry name" value="SOD_C_sf"/>
</dbReference>
<proteinExistence type="inferred from homology"/>
<dbReference type="GO" id="GO:0004784">
    <property type="term" value="F:superoxide dismutase activity"/>
    <property type="evidence" value="ECO:0007669"/>
    <property type="project" value="UniProtKB-EC"/>
</dbReference>